<evidence type="ECO:0000313" key="2">
    <source>
        <dbReference type="EMBL" id="MFD1129091.1"/>
    </source>
</evidence>
<dbReference type="PROSITE" id="PS51186">
    <property type="entry name" value="GNAT"/>
    <property type="match status" value="1"/>
</dbReference>
<dbReference type="InterPro" id="IPR016181">
    <property type="entry name" value="Acyl_CoA_acyltransferase"/>
</dbReference>
<name>A0ABW3PYA5_9BACL</name>
<feature type="domain" description="N-acetyltransferase" evidence="1">
    <location>
        <begin position="3"/>
        <end position="148"/>
    </location>
</feature>
<evidence type="ECO:0000313" key="3">
    <source>
        <dbReference type="Proteomes" id="UP001597169"/>
    </source>
</evidence>
<dbReference type="CDD" id="cd04301">
    <property type="entry name" value="NAT_SF"/>
    <property type="match status" value="1"/>
</dbReference>
<gene>
    <name evidence="2" type="ORF">ACFQ3J_12990</name>
</gene>
<keyword evidence="2" id="KW-0808">Transferase</keyword>
<proteinExistence type="predicted"/>
<dbReference type="InterPro" id="IPR000182">
    <property type="entry name" value="GNAT_dom"/>
</dbReference>
<sequence>MELELRLFDGNDILQCVDTFINVFNQDPWNDEWSTDTAYRYLIDFTNTPGFTGVVAVDGEEMIGFIFGTSKHWWSGKEFFINEMCVSVQKQKTGVGSALMRFLIEKLESDEISNVTLLTDRGIPAEVFYKKNGFTEIDRLVFLNKNLS</sequence>
<keyword evidence="2" id="KW-0012">Acyltransferase</keyword>
<dbReference type="EMBL" id="JBHTKX010000001">
    <property type="protein sequence ID" value="MFD1129091.1"/>
    <property type="molecule type" value="Genomic_DNA"/>
</dbReference>
<dbReference type="Gene3D" id="3.40.630.30">
    <property type="match status" value="1"/>
</dbReference>
<dbReference type="RefSeq" id="WP_251582025.1">
    <property type="nucleotide sequence ID" value="NZ_JBHTKX010000001.1"/>
</dbReference>
<accession>A0ABW3PYA5</accession>
<dbReference type="EC" id="2.3.-.-" evidence="2"/>
<dbReference type="Pfam" id="PF00583">
    <property type="entry name" value="Acetyltransf_1"/>
    <property type="match status" value="1"/>
</dbReference>
<dbReference type="Proteomes" id="UP001597169">
    <property type="component" value="Unassembled WGS sequence"/>
</dbReference>
<reference evidence="3" key="1">
    <citation type="journal article" date="2019" name="Int. J. Syst. Evol. Microbiol.">
        <title>The Global Catalogue of Microorganisms (GCM) 10K type strain sequencing project: providing services to taxonomists for standard genome sequencing and annotation.</title>
        <authorList>
            <consortium name="The Broad Institute Genomics Platform"/>
            <consortium name="The Broad Institute Genome Sequencing Center for Infectious Disease"/>
            <person name="Wu L."/>
            <person name="Ma J."/>
        </authorList>
    </citation>
    <scope>NUCLEOTIDE SEQUENCE [LARGE SCALE GENOMIC DNA]</scope>
    <source>
        <strain evidence="3">CCUG 53519</strain>
    </source>
</reference>
<dbReference type="GO" id="GO:0016746">
    <property type="term" value="F:acyltransferase activity"/>
    <property type="evidence" value="ECO:0007669"/>
    <property type="project" value="UniProtKB-KW"/>
</dbReference>
<evidence type="ECO:0000259" key="1">
    <source>
        <dbReference type="PROSITE" id="PS51186"/>
    </source>
</evidence>
<protein>
    <submittedName>
        <fullName evidence="2">GNAT family N-acetyltransferase</fullName>
        <ecNumber evidence="2">2.3.-.-</ecNumber>
    </submittedName>
</protein>
<keyword evidence="3" id="KW-1185">Reference proteome</keyword>
<comment type="caution">
    <text evidence="2">The sequence shown here is derived from an EMBL/GenBank/DDBJ whole genome shotgun (WGS) entry which is preliminary data.</text>
</comment>
<dbReference type="SUPFAM" id="SSF55729">
    <property type="entry name" value="Acyl-CoA N-acyltransferases (Nat)"/>
    <property type="match status" value="1"/>
</dbReference>
<organism evidence="2 3">
    <name type="scientific">Paenibacillus provencensis</name>
    <dbReference type="NCBI Taxonomy" id="441151"/>
    <lineage>
        <taxon>Bacteria</taxon>
        <taxon>Bacillati</taxon>
        <taxon>Bacillota</taxon>
        <taxon>Bacilli</taxon>
        <taxon>Bacillales</taxon>
        <taxon>Paenibacillaceae</taxon>
        <taxon>Paenibacillus</taxon>
    </lineage>
</organism>